<sequence>MTFVPSLSQSRTSMGRVPATAVAIPSIRPPRGPPPIEMIANRFRTSIRCFCPASLQLYPLSSEHAGAQYRMCGCAGAPSSSSSTSARLAKVTQENRTYCDHSRHVVRSRSPSRLSPADTATLRWGEGGGNAHRGSQNAGHIGCARVWGWQEGENPRVFFEREGRRWK</sequence>
<name>A0A166SH63_9AGAM</name>
<dbReference type="EMBL" id="KV417498">
    <property type="protein sequence ID" value="KZP29444.1"/>
    <property type="molecule type" value="Genomic_DNA"/>
</dbReference>
<evidence type="ECO:0000313" key="2">
    <source>
        <dbReference type="Proteomes" id="UP000076532"/>
    </source>
</evidence>
<keyword evidence="2" id="KW-1185">Reference proteome</keyword>
<proteinExistence type="predicted"/>
<reference evidence="1 2" key="1">
    <citation type="journal article" date="2016" name="Mol. Biol. Evol.">
        <title>Comparative Genomics of Early-Diverging Mushroom-Forming Fungi Provides Insights into the Origins of Lignocellulose Decay Capabilities.</title>
        <authorList>
            <person name="Nagy L.G."/>
            <person name="Riley R."/>
            <person name="Tritt A."/>
            <person name="Adam C."/>
            <person name="Daum C."/>
            <person name="Floudas D."/>
            <person name="Sun H."/>
            <person name="Yadav J.S."/>
            <person name="Pangilinan J."/>
            <person name="Larsson K.H."/>
            <person name="Matsuura K."/>
            <person name="Barry K."/>
            <person name="Labutti K."/>
            <person name="Kuo R."/>
            <person name="Ohm R.A."/>
            <person name="Bhattacharya S.S."/>
            <person name="Shirouzu T."/>
            <person name="Yoshinaga Y."/>
            <person name="Martin F.M."/>
            <person name="Grigoriev I.V."/>
            <person name="Hibbett D.S."/>
        </authorList>
    </citation>
    <scope>NUCLEOTIDE SEQUENCE [LARGE SCALE GENOMIC DNA]</scope>
    <source>
        <strain evidence="1 2">CBS 109695</strain>
    </source>
</reference>
<dbReference type="AlphaFoldDB" id="A0A166SH63"/>
<dbReference type="Proteomes" id="UP000076532">
    <property type="component" value="Unassembled WGS sequence"/>
</dbReference>
<gene>
    <name evidence="1" type="ORF">FIBSPDRAFT_193041</name>
</gene>
<evidence type="ECO:0000313" key="1">
    <source>
        <dbReference type="EMBL" id="KZP29444.1"/>
    </source>
</evidence>
<protein>
    <submittedName>
        <fullName evidence="1">Uncharacterized protein</fullName>
    </submittedName>
</protein>
<organism evidence="1 2">
    <name type="scientific">Athelia psychrophila</name>
    <dbReference type="NCBI Taxonomy" id="1759441"/>
    <lineage>
        <taxon>Eukaryota</taxon>
        <taxon>Fungi</taxon>
        <taxon>Dikarya</taxon>
        <taxon>Basidiomycota</taxon>
        <taxon>Agaricomycotina</taxon>
        <taxon>Agaricomycetes</taxon>
        <taxon>Agaricomycetidae</taxon>
        <taxon>Atheliales</taxon>
        <taxon>Atheliaceae</taxon>
        <taxon>Athelia</taxon>
    </lineage>
</organism>
<accession>A0A166SH63</accession>